<accession>A0A1D1UT55</accession>
<dbReference type="EMBL" id="BDGG01000002">
    <property type="protein sequence ID" value="GAU92641.1"/>
    <property type="molecule type" value="Genomic_DNA"/>
</dbReference>
<dbReference type="AlphaFoldDB" id="A0A1D1UT55"/>
<feature type="region of interest" description="Disordered" evidence="1">
    <location>
        <begin position="106"/>
        <end position="176"/>
    </location>
</feature>
<evidence type="ECO:0000313" key="3">
    <source>
        <dbReference type="Proteomes" id="UP000186922"/>
    </source>
</evidence>
<gene>
    <name evidence="2" type="primary">RvY_04694-1</name>
    <name evidence="2" type="synonym">RvY_04694.1</name>
    <name evidence="2" type="ORF">RvY_04694</name>
</gene>
<feature type="compositionally biased region" description="Low complexity" evidence="1">
    <location>
        <begin position="123"/>
        <end position="133"/>
    </location>
</feature>
<name>A0A1D1UT55_RAMVA</name>
<proteinExistence type="predicted"/>
<comment type="caution">
    <text evidence="2">The sequence shown here is derived from an EMBL/GenBank/DDBJ whole genome shotgun (WGS) entry which is preliminary data.</text>
</comment>
<dbReference type="Proteomes" id="UP000186922">
    <property type="component" value="Unassembled WGS sequence"/>
</dbReference>
<feature type="compositionally biased region" description="Gly residues" evidence="1">
    <location>
        <begin position="134"/>
        <end position="147"/>
    </location>
</feature>
<reference evidence="2 3" key="1">
    <citation type="journal article" date="2016" name="Nat. Commun.">
        <title>Extremotolerant tardigrade genome and improved radiotolerance of human cultured cells by tardigrade-unique protein.</title>
        <authorList>
            <person name="Hashimoto T."/>
            <person name="Horikawa D.D."/>
            <person name="Saito Y."/>
            <person name="Kuwahara H."/>
            <person name="Kozuka-Hata H."/>
            <person name="Shin-I T."/>
            <person name="Minakuchi Y."/>
            <person name="Ohishi K."/>
            <person name="Motoyama A."/>
            <person name="Aizu T."/>
            <person name="Enomoto A."/>
            <person name="Kondo K."/>
            <person name="Tanaka S."/>
            <person name="Hara Y."/>
            <person name="Koshikawa S."/>
            <person name="Sagara H."/>
            <person name="Miura T."/>
            <person name="Yokobori S."/>
            <person name="Miyagawa K."/>
            <person name="Suzuki Y."/>
            <person name="Kubo T."/>
            <person name="Oyama M."/>
            <person name="Kohara Y."/>
            <person name="Fujiyama A."/>
            <person name="Arakawa K."/>
            <person name="Katayama T."/>
            <person name="Toyoda A."/>
            <person name="Kunieda T."/>
        </authorList>
    </citation>
    <scope>NUCLEOTIDE SEQUENCE [LARGE SCALE GENOMIC DNA]</scope>
    <source>
        <strain evidence="2 3">YOKOZUNA-1</strain>
    </source>
</reference>
<feature type="compositionally biased region" description="Polar residues" evidence="1">
    <location>
        <begin position="150"/>
        <end position="168"/>
    </location>
</feature>
<evidence type="ECO:0000256" key="1">
    <source>
        <dbReference type="SAM" id="MobiDB-lite"/>
    </source>
</evidence>
<sequence length="176" mass="17480">MLYFIESWLQLGTLPFSDVVMDTSAKDTKGPVDASQFVRDDKEVMLGGKEVGTNAIGLGGTSGGGGSIDESPQLIKAGGGQASGVPSGAGSLGNTSAVTSELNSQFSHTHMPGQGHQAGAGEGAAATGIPTGTYQGGFAEGQTGVGGVHISNSESLQPQKYGTPNQPGSGQGVVDK</sequence>
<keyword evidence="3" id="KW-1185">Reference proteome</keyword>
<evidence type="ECO:0000313" key="2">
    <source>
        <dbReference type="EMBL" id="GAU92641.1"/>
    </source>
</evidence>
<protein>
    <submittedName>
        <fullName evidence="2">Uncharacterized protein</fullName>
    </submittedName>
</protein>
<dbReference type="OrthoDB" id="10565878at2759"/>
<organism evidence="2 3">
    <name type="scientific">Ramazzottius varieornatus</name>
    <name type="common">Water bear</name>
    <name type="synonym">Tardigrade</name>
    <dbReference type="NCBI Taxonomy" id="947166"/>
    <lineage>
        <taxon>Eukaryota</taxon>
        <taxon>Metazoa</taxon>
        <taxon>Ecdysozoa</taxon>
        <taxon>Tardigrada</taxon>
        <taxon>Eutardigrada</taxon>
        <taxon>Parachela</taxon>
        <taxon>Hypsibioidea</taxon>
        <taxon>Ramazzottiidae</taxon>
        <taxon>Ramazzottius</taxon>
    </lineage>
</organism>